<name>A0AAN7AD18_9PEZI</name>
<feature type="transmembrane region" description="Helical" evidence="1">
    <location>
        <begin position="202"/>
        <end position="223"/>
    </location>
</feature>
<accession>A0AAN7AD18</accession>
<feature type="transmembrane region" description="Helical" evidence="1">
    <location>
        <begin position="123"/>
        <end position="140"/>
    </location>
</feature>
<sequence>MVSNNTVPLAILATYLLTCLVLTIRCITIIRSSNTPSQQRGLVVTQSHKKTRKITLFSILAIVSLATTWTYMLSYFRWSYFDWADTHNPAALSSDELYLGEWLRDTSLFQQAWFSALESKERSWWTLQIFGFCAVWSLSLSVQGRKRNIPKVWCFMLLGQIVAISFASNLFFLAVLLHDEQSVPQPSTTNKSRTGETTSSRWWLFTSDSIILLANLAFVAVLVTGDMGTAWFLPALLAPHILAFVPILRDSFSSSTASSPASHAGRIKDVPRLVQFSVFVAVLAAATSQLPAERANLAALLQTLYEHPAVSSVGWDVICCWVSYTAWAFFGNQ</sequence>
<evidence type="ECO:0000313" key="2">
    <source>
        <dbReference type="EMBL" id="KAK4182049.1"/>
    </source>
</evidence>
<evidence type="ECO:0000313" key="3">
    <source>
        <dbReference type="Proteomes" id="UP001302126"/>
    </source>
</evidence>
<dbReference type="Proteomes" id="UP001302126">
    <property type="component" value="Unassembled WGS sequence"/>
</dbReference>
<feature type="transmembrane region" description="Helical" evidence="1">
    <location>
        <begin position="230"/>
        <end position="248"/>
    </location>
</feature>
<organism evidence="2 3">
    <name type="scientific">Podospora australis</name>
    <dbReference type="NCBI Taxonomy" id="1536484"/>
    <lineage>
        <taxon>Eukaryota</taxon>
        <taxon>Fungi</taxon>
        <taxon>Dikarya</taxon>
        <taxon>Ascomycota</taxon>
        <taxon>Pezizomycotina</taxon>
        <taxon>Sordariomycetes</taxon>
        <taxon>Sordariomycetidae</taxon>
        <taxon>Sordariales</taxon>
        <taxon>Podosporaceae</taxon>
        <taxon>Podospora</taxon>
    </lineage>
</organism>
<keyword evidence="1" id="KW-1133">Transmembrane helix</keyword>
<keyword evidence="3" id="KW-1185">Reference proteome</keyword>
<feature type="transmembrane region" description="Helical" evidence="1">
    <location>
        <begin position="313"/>
        <end position="330"/>
    </location>
</feature>
<proteinExistence type="predicted"/>
<feature type="transmembrane region" description="Helical" evidence="1">
    <location>
        <begin position="152"/>
        <end position="177"/>
    </location>
</feature>
<gene>
    <name evidence="2" type="ORF">QBC35DRAFT_396746</name>
</gene>
<feature type="transmembrane region" description="Helical" evidence="1">
    <location>
        <begin position="6"/>
        <end position="30"/>
    </location>
</feature>
<comment type="caution">
    <text evidence="2">The sequence shown here is derived from an EMBL/GenBank/DDBJ whole genome shotgun (WGS) entry which is preliminary data.</text>
</comment>
<feature type="transmembrane region" description="Helical" evidence="1">
    <location>
        <begin position="54"/>
        <end position="73"/>
    </location>
</feature>
<keyword evidence="1" id="KW-0472">Membrane</keyword>
<evidence type="ECO:0000256" key="1">
    <source>
        <dbReference type="SAM" id="Phobius"/>
    </source>
</evidence>
<protein>
    <submittedName>
        <fullName evidence="2">Uncharacterized protein</fullName>
    </submittedName>
</protein>
<reference evidence="2" key="1">
    <citation type="journal article" date="2023" name="Mol. Phylogenet. Evol.">
        <title>Genome-scale phylogeny and comparative genomics of the fungal order Sordariales.</title>
        <authorList>
            <person name="Hensen N."/>
            <person name="Bonometti L."/>
            <person name="Westerberg I."/>
            <person name="Brannstrom I.O."/>
            <person name="Guillou S."/>
            <person name="Cros-Aarteil S."/>
            <person name="Calhoun S."/>
            <person name="Haridas S."/>
            <person name="Kuo A."/>
            <person name="Mondo S."/>
            <person name="Pangilinan J."/>
            <person name="Riley R."/>
            <person name="LaButti K."/>
            <person name="Andreopoulos B."/>
            <person name="Lipzen A."/>
            <person name="Chen C."/>
            <person name="Yan M."/>
            <person name="Daum C."/>
            <person name="Ng V."/>
            <person name="Clum A."/>
            <person name="Steindorff A."/>
            <person name="Ohm R.A."/>
            <person name="Martin F."/>
            <person name="Silar P."/>
            <person name="Natvig D.O."/>
            <person name="Lalanne C."/>
            <person name="Gautier V."/>
            <person name="Ament-Velasquez S.L."/>
            <person name="Kruys A."/>
            <person name="Hutchinson M.I."/>
            <person name="Powell A.J."/>
            <person name="Barry K."/>
            <person name="Miller A.N."/>
            <person name="Grigoriev I.V."/>
            <person name="Debuchy R."/>
            <person name="Gladieux P."/>
            <person name="Hiltunen Thoren M."/>
            <person name="Johannesson H."/>
        </authorList>
    </citation>
    <scope>NUCLEOTIDE SEQUENCE</scope>
    <source>
        <strain evidence="2">PSN309</strain>
    </source>
</reference>
<keyword evidence="1" id="KW-0812">Transmembrane</keyword>
<reference evidence="2" key="2">
    <citation type="submission" date="2023-05" db="EMBL/GenBank/DDBJ databases">
        <authorList>
            <consortium name="Lawrence Berkeley National Laboratory"/>
            <person name="Steindorff A."/>
            <person name="Hensen N."/>
            <person name="Bonometti L."/>
            <person name="Westerberg I."/>
            <person name="Brannstrom I.O."/>
            <person name="Guillou S."/>
            <person name="Cros-Aarteil S."/>
            <person name="Calhoun S."/>
            <person name="Haridas S."/>
            <person name="Kuo A."/>
            <person name="Mondo S."/>
            <person name="Pangilinan J."/>
            <person name="Riley R."/>
            <person name="Labutti K."/>
            <person name="Andreopoulos B."/>
            <person name="Lipzen A."/>
            <person name="Chen C."/>
            <person name="Yanf M."/>
            <person name="Daum C."/>
            <person name="Ng V."/>
            <person name="Clum A."/>
            <person name="Ohm R."/>
            <person name="Martin F."/>
            <person name="Silar P."/>
            <person name="Natvig D."/>
            <person name="Lalanne C."/>
            <person name="Gautier V."/>
            <person name="Ament-Velasquez S.L."/>
            <person name="Kruys A."/>
            <person name="Hutchinson M.I."/>
            <person name="Powell A.J."/>
            <person name="Barry K."/>
            <person name="Miller A.N."/>
            <person name="Grigoriev I.V."/>
            <person name="Debuchy R."/>
            <person name="Gladieux P."/>
            <person name="Thoren M.H."/>
            <person name="Johannesson H."/>
        </authorList>
    </citation>
    <scope>NUCLEOTIDE SEQUENCE</scope>
    <source>
        <strain evidence="2">PSN309</strain>
    </source>
</reference>
<dbReference type="AlphaFoldDB" id="A0AAN7AD18"/>
<dbReference type="EMBL" id="MU864790">
    <property type="protein sequence ID" value="KAK4182049.1"/>
    <property type="molecule type" value="Genomic_DNA"/>
</dbReference>